<evidence type="ECO:0000313" key="5">
    <source>
        <dbReference type="Proteomes" id="UP000824469"/>
    </source>
</evidence>
<keyword evidence="1" id="KW-0862">Zinc</keyword>
<feature type="region of interest" description="Disordered" evidence="2">
    <location>
        <begin position="188"/>
        <end position="215"/>
    </location>
</feature>
<evidence type="ECO:0000256" key="2">
    <source>
        <dbReference type="SAM" id="MobiDB-lite"/>
    </source>
</evidence>
<dbReference type="InterPro" id="IPR025224">
    <property type="entry name" value="CCAR1/CCAR2"/>
</dbReference>
<dbReference type="GO" id="GO:0008270">
    <property type="term" value="F:zinc ion binding"/>
    <property type="evidence" value="ECO:0007669"/>
    <property type="project" value="UniProtKB-KW"/>
</dbReference>
<dbReference type="PANTHER" id="PTHR14304:SF11">
    <property type="entry name" value="SAP DOMAIN-CONTAINING PROTEIN"/>
    <property type="match status" value="1"/>
</dbReference>
<dbReference type="InterPro" id="IPR004333">
    <property type="entry name" value="SBP_dom"/>
</dbReference>
<dbReference type="InterPro" id="IPR036893">
    <property type="entry name" value="SBP_sf"/>
</dbReference>
<dbReference type="GO" id="GO:0005634">
    <property type="term" value="C:nucleus"/>
    <property type="evidence" value="ECO:0007669"/>
    <property type="project" value="InterPro"/>
</dbReference>
<accession>A0AA38L7R5</accession>
<comment type="caution">
    <text evidence="4">The sequence shown here is derived from an EMBL/GenBank/DDBJ whole genome shotgun (WGS) entry which is preliminary data.</text>
</comment>
<proteinExistence type="predicted"/>
<dbReference type="SMART" id="SM01122">
    <property type="entry name" value="DBC1"/>
    <property type="match status" value="1"/>
</dbReference>
<feature type="domain" description="SBP-type" evidence="3">
    <location>
        <begin position="215"/>
        <end position="292"/>
    </location>
</feature>
<name>A0AA38L7R5_TAXCH</name>
<dbReference type="GO" id="GO:0006355">
    <property type="term" value="P:regulation of DNA-templated transcription"/>
    <property type="evidence" value="ECO:0007669"/>
    <property type="project" value="InterPro"/>
</dbReference>
<dbReference type="AlphaFoldDB" id="A0AA38L7R5"/>
<reference evidence="4 5" key="1">
    <citation type="journal article" date="2021" name="Nat. Plants">
        <title>The Taxus genome provides insights into paclitaxel biosynthesis.</title>
        <authorList>
            <person name="Xiong X."/>
            <person name="Gou J."/>
            <person name="Liao Q."/>
            <person name="Li Y."/>
            <person name="Zhou Q."/>
            <person name="Bi G."/>
            <person name="Li C."/>
            <person name="Du R."/>
            <person name="Wang X."/>
            <person name="Sun T."/>
            <person name="Guo L."/>
            <person name="Liang H."/>
            <person name="Lu P."/>
            <person name="Wu Y."/>
            <person name="Zhang Z."/>
            <person name="Ro D.K."/>
            <person name="Shang Y."/>
            <person name="Huang S."/>
            <person name="Yan J."/>
        </authorList>
    </citation>
    <scope>NUCLEOTIDE SEQUENCE [LARGE SCALE GENOMIC DNA]</scope>
    <source>
        <strain evidence="4">Ta-2019</strain>
    </source>
</reference>
<dbReference type="Pfam" id="PF14443">
    <property type="entry name" value="DBC1"/>
    <property type="match status" value="1"/>
</dbReference>
<evidence type="ECO:0000313" key="4">
    <source>
        <dbReference type="EMBL" id="KAH9310835.1"/>
    </source>
</evidence>
<dbReference type="PROSITE" id="PS51141">
    <property type="entry name" value="ZF_SBP"/>
    <property type="match status" value="1"/>
</dbReference>
<dbReference type="InterPro" id="IPR025954">
    <property type="entry name" value="DBC1/CARP1_inactive_NUDIX"/>
</dbReference>
<keyword evidence="1" id="KW-0863">Zinc-finger</keyword>
<dbReference type="Gene3D" id="4.10.1100.10">
    <property type="entry name" value="Transcription factor, SBP-box domain"/>
    <property type="match status" value="1"/>
</dbReference>
<organism evidence="4 5">
    <name type="scientific">Taxus chinensis</name>
    <name type="common">Chinese yew</name>
    <name type="synonym">Taxus wallichiana var. chinensis</name>
    <dbReference type="NCBI Taxonomy" id="29808"/>
    <lineage>
        <taxon>Eukaryota</taxon>
        <taxon>Viridiplantae</taxon>
        <taxon>Streptophyta</taxon>
        <taxon>Embryophyta</taxon>
        <taxon>Tracheophyta</taxon>
        <taxon>Spermatophyta</taxon>
        <taxon>Pinopsida</taxon>
        <taxon>Pinidae</taxon>
        <taxon>Conifers II</taxon>
        <taxon>Cupressales</taxon>
        <taxon>Taxaceae</taxon>
        <taxon>Taxus</taxon>
    </lineage>
</organism>
<gene>
    <name evidence="4" type="ORF">KI387_025870</name>
</gene>
<dbReference type="PANTHER" id="PTHR14304">
    <property type="entry name" value="CELL DIVISION CYCLE AND APOPTOSIS REGULATOR PROTEIN"/>
    <property type="match status" value="1"/>
</dbReference>
<dbReference type="GO" id="GO:0003677">
    <property type="term" value="F:DNA binding"/>
    <property type="evidence" value="ECO:0007669"/>
    <property type="project" value="InterPro"/>
</dbReference>
<protein>
    <recommendedName>
        <fullName evidence="3">SBP-type domain-containing protein</fullName>
    </recommendedName>
</protein>
<evidence type="ECO:0000259" key="3">
    <source>
        <dbReference type="PROSITE" id="PS51141"/>
    </source>
</evidence>
<keyword evidence="5" id="KW-1185">Reference proteome</keyword>
<keyword evidence="1" id="KW-0479">Metal-binding</keyword>
<dbReference type="SUPFAM" id="SSF103612">
    <property type="entry name" value="SBT domain"/>
    <property type="match status" value="1"/>
</dbReference>
<dbReference type="Pfam" id="PF03110">
    <property type="entry name" value="SBP"/>
    <property type="match status" value="1"/>
</dbReference>
<sequence>MGCNSFEHDALVEDESDRKESLPKSFDKVAEVAKKVKGSIVWNAKVILMSGIIENALAELIFERILEDKALHVHNVLRFAILRKDHTFFTAGGSWDSVVDGGDLANDESALIRTAIRVEFEFLGLLTAWCSWQSAVAGKQPWKVGMLLFTMPKLLQEMSNFSSNSWPENNKRKCSSEVEEDAGSLTLKLGEGSYGDESNSKSNKRFRSSSSVTPYPSCEVDNCRTDLTAAKDYHGRHKVCESHSKASKTLVGNIMQRFCQQCSRILTKEREAAGVDLQDITNEGEKHNGRGEWMQRNFIKDHVNGAFRNLDIAGLVTVLSRQLQADDTMDKLLGRMLSDKDYLVQCLSKLKSLSSSEDLTTNTMRTHSAIDLNISQDMQPQTPKQDTKVHVLQTNSLQSPVANIEMVRVLSTLIQRSPEALSLLHRSLMRQQTSNLQSHDELVNNQFPGIKPANFASGIVNGMAGSGSRDKVAEHSTSRDGLGFPLHLPKILKNTHFPNHWT</sequence>
<dbReference type="EMBL" id="JAHRHJ020000006">
    <property type="protein sequence ID" value="KAH9310835.1"/>
    <property type="molecule type" value="Genomic_DNA"/>
</dbReference>
<dbReference type="Proteomes" id="UP000824469">
    <property type="component" value="Unassembled WGS sequence"/>
</dbReference>
<evidence type="ECO:0000256" key="1">
    <source>
        <dbReference type="PROSITE-ProRule" id="PRU00470"/>
    </source>
</evidence>